<organism evidence="2 3">
    <name type="scientific">Sandarakinorhabdus fusca</name>
    <dbReference type="NCBI Taxonomy" id="1439888"/>
    <lineage>
        <taxon>Bacteria</taxon>
        <taxon>Pseudomonadati</taxon>
        <taxon>Pseudomonadota</taxon>
        <taxon>Alphaproteobacteria</taxon>
        <taxon>Sphingomonadales</taxon>
        <taxon>Sphingosinicellaceae</taxon>
        <taxon>Sandarakinorhabdus</taxon>
    </lineage>
</organism>
<feature type="domain" description="YdhG-like" evidence="1">
    <location>
        <begin position="19"/>
        <end position="74"/>
    </location>
</feature>
<dbReference type="Pfam" id="PF08818">
    <property type="entry name" value="DUF1801"/>
    <property type="match status" value="1"/>
</dbReference>
<protein>
    <recommendedName>
        <fullName evidence="1">YdhG-like domain-containing protein</fullName>
    </recommendedName>
</protein>
<dbReference type="RefSeq" id="WP_152576462.1">
    <property type="nucleotide sequence ID" value="NZ_JAATJI010000001.1"/>
</dbReference>
<gene>
    <name evidence="2" type="ORF">F3168_01870</name>
</gene>
<proteinExistence type="predicted"/>
<dbReference type="OrthoDB" id="214150at2"/>
<dbReference type="EMBL" id="WIOL01000001">
    <property type="protein sequence ID" value="MQT16011.1"/>
    <property type="molecule type" value="Genomic_DNA"/>
</dbReference>
<dbReference type="AlphaFoldDB" id="A0A7C9GPV4"/>
<evidence type="ECO:0000313" key="2">
    <source>
        <dbReference type="EMBL" id="MQT16011.1"/>
    </source>
</evidence>
<dbReference type="Pfam" id="PF13376">
    <property type="entry name" value="OmdA"/>
    <property type="match status" value="1"/>
</dbReference>
<dbReference type="Gene3D" id="3.90.1150.200">
    <property type="match status" value="1"/>
</dbReference>
<dbReference type="InterPro" id="IPR014922">
    <property type="entry name" value="YdhG-like"/>
</dbReference>
<name>A0A7C9GPV4_9SPHN</name>
<evidence type="ECO:0000259" key="1">
    <source>
        <dbReference type="Pfam" id="PF08818"/>
    </source>
</evidence>
<dbReference type="Proteomes" id="UP000481327">
    <property type="component" value="Unassembled WGS sequence"/>
</dbReference>
<comment type="caution">
    <text evidence="2">The sequence shown here is derived from an EMBL/GenBank/DDBJ whole genome shotgun (WGS) entry which is preliminary data.</text>
</comment>
<reference evidence="2 3" key="1">
    <citation type="submission" date="2019-09" db="EMBL/GenBank/DDBJ databases">
        <title>Polymorphobacter sp. isolated from a lake in China.</title>
        <authorList>
            <person name="Liu Z."/>
        </authorList>
    </citation>
    <scope>NUCLEOTIDE SEQUENCE [LARGE SCALE GENOMIC DNA]</scope>
    <source>
        <strain evidence="2 3">D40P</strain>
    </source>
</reference>
<dbReference type="SUPFAM" id="SSF159888">
    <property type="entry name" value="YdhG-like"/>
    <property type="match status" value="1"/>
</dbReference>
<keyword evidence="3" id="KW-1185">Reference proteome</keyword>
<evidence type="ECO:0000313" key="3">
    <source>
        <dbReference type="Proteomes" id="UP000481327"/>
    </source>
</evidence>
<accession>A0A7C9GPV4</accession>
<sequence>MPHDNRVDAYIAKAEPFARPILVHIRDLVHAAVPDAGETVKWGMPFFEQNGERLAMMAGFKAHVGLGIFDGTPMGSGEGMGQFGKITTVGDLPPDNALVERLQATAALIAAGAVPRRKKATPKPALDMPDDLAAALAADPAAAAAFAAFPPGARREYIEWVVTAKQPATRATRIATTVAQSAEGKKFGWKYERC</sequence>